<comment type="caution">
    <text evidence="2">The sequence shown here is derived from an EMBL/GenBank/DDBJ whole genome shotgun (WGS) entry which is preliminary data.</text>
</comment>
<dbReference type="Pfam" id="PF01047">
    <property type="entry name" value="MarR"/>
    <property type="match status" value="1"/>
</dbReference>
<dbReference type="InterPro" id="IPR036388">
    <property type="entry name" value="WH-like_DNA-bd_sf"/>
</dbReference>
<dbReference type="PANTHER" id="PTHR33164:SF43">
    <property type="entry name" value="HTH-TYPE TRANSCRIPTIONAL REPRESSOR YETL"/>
    <property type="match status" value="1"/>
</dbReference>
<dbReference type="InterPro" id="IPR000835">
    <property type="entry name" value="HTH_MarR-typ"/>
</dbReference>
<keyword evidence="3" id="KW-1185">Reference proteome</keyword>
<dbReference type="PROSITE" id="PS50995">
    <property type="entry name" value="HTH_MARR_2"/>
    <property type="match status" value="1"/>
</dbReference>
<name>A0ABX2ENA9_9BURK</name>
<dbReference type="SUPFAM" id="SSF46785">
    <property type="entry name" value="Winged helix' DNA-binding domain"/>
    <property type="match status" value="1"/>
</dbReference>
<dbReference type="SMART" id="SM00347">
    <property type="entry name" value="HTH_MARR"/>
    <property type="match status" value="1"/>
</dbReference>
<gene>
    <name evidence="2" type="ORF">HLB44_23860</name>
</gene>
<evidence type="ECO:0000313" key="3">
    <source>
        <dbReference type="Proteomes" id="UP000737171"/>
    </source>
</evidence>
<dbReference type="PRINTS" id="PR00598">
    <property type="entry name" value="HTHMARR"/>
</dbReference>
<dbReference type="EMBL" id="JABRWJ010000007">
    <property type="protein sequence ID" value="NRF70045.1"/>
    <property type="molecule type" value="Genomic_DNA"/>
</dbReference>
<evidence type="ECO:0000259" key="1">
    <source>
        <dbReference type="PROSITE" id="PS50995"/>
    </source>
</evidence>
<evidence type="ECO:0000313" key="2">
    <source>
        <dbReference type="EMBL" id="NRF70045.1"/>
    </source>
</evidence>
<protein>
    <submittedName>
        <fullName evidence="2">MarR family transcriptional regulator</fullName>
    </submittedName>
</protein>
<reference evidence="2 3" key="1">
    <citation type="submission" date="2020-05" db="EMBL/GenBank/DDBJ databases">
        <title>Aquincola sp. isolate from soil.</title>
        <authorList>
            <person name="Han J."/>
            <person name="Kim D.-U."/>
        </authorList>
    </citation>
    <scope>NUCLEOTIDE SEQUENCE [LARGE SCALE GENOMIC DNA]</scope>
    <source>
        <strain evidence="2 3">S2</strain>
    </source>
</reference>
<dbReference type="Gene3D" id="1.10.10.10">
    <property type="entry name" value="Winged helix-like DNA-binding domain superfamily/Winged helix DNA-binding domain"/>
    <property type="match status" value="1"/>
</dbReference>
<dbReference type="InterPro" id="IPR039422">
    <property type="entry name" value="MarR/SlyA-like"/>
</dbReference>
<accession>A0ABX2ENA9</accession>
<dbReference type="PANTHER" id="PTHR33164">
    <property type="entry name" value="TRANSCRIPTIONAL REGULATOR, MARR FAMILY"/>
    <property type="match status" value="1"/>
</dbReference>
<dbReference type="InterPro" id="IPR036390">
    <property type="entry name" value="WH_DNA-bd_sf"/>
</dbReference>
<dbReference type="Proteomes" id="UP000737171">
    <property type="component" value="Unassembled WGS sequence"/>
</dbReference>
<sequence>MPRRTPASPSASAQDDLRQETLSDVIGYQVVQAGITTLQVFERCAGQPLSLRPVEYSLLALIRDNPGIAPARLARALSVTPPNITMWVAKLEARQLVRREASTDDRRAQHLRATPAGEKLVNDATRRILEGEQQRLAALTPGERSILTELLRKLAQIRFDRT</sequence>
<proteinExistence type="predicted"/>
<dbReference type="RefSeq" id="WP_173128138.1">
    <property type="nucleotide sequence ID" value="NZ_JABRWJ010000007.1"/>
</dbReference>
<feature type="domain" description="HTH marR-type" evidence="1">
    <location>
        <begin position="19"/>
        <end position="156"/>
    </location>
</feature>
<organism evidence="2 3">
    <name type="scientific">Pseudaquabacterium terrae</name>
    <dbReference type="NCBI Taxonomy" id="2732868"/>
    <lineage>
        <taxon>Bacteria</taxon>
        <taxon>Pseudomonadati</taxon>
        <taxon>Pseudomonadota</taxon>
        <taxon>Betaproteobacteria</taxon>
        <taxon>Burkholderiales</taxon>
        <taxon>Sphaerotilaceae</taxon>
        <taxon>Pseudaquabacterium</taxon>
    </lineage>
</organism>